<feature type="repeat" description="WD" evidence="5">
    <location>
        <begin position="829"/>
        <end position="864"/>
    </location>
</feature>
<dbReference type="GO" id="GO:0032040">
    <property type="term" value="C:small-subunit processome"/>
    <property type="evidence" value="ECO:0007669"/>
    <property type="project" value="InterPro"/>
</dbReference>
<feature type="compositionally biased region" description="Basic residues" evidence="7">
    <location>
        <begin position="1533"/>
        <end position="1550"/>
    </location>
</feature>
<feature type="repeat" description="WD" evidence="5">
    <location>
        <begin position="924"/>
        <end position="965"/>
    </location>
</feature>
<feature type="repeat" description="WD" evidence="5">
    <location>
        <begin position="1221"/>
        <end position="1262"/>
    </location>
</feature>
<evidence type="ECO:0000256" key="5">
    <source>
        <dbReference type="PROSITE-ProRule" id="PRU00221"/>
    </source>
</evidence>
<dbReference type="FunFam" id="2.130.10.10:FF:000794">
    <property type="entry name" value="Transducin family protein / WD-40 repeat family protein"/>
    <property type="match status" value="1"/>
</dbReference>
<keyword evidence="6" id="KW-0175">Coiled coil</keyword>
<dbReference type="InterPro" id="IPR001680">
    <property type="entry name" value="WD40_rpt"/>
</dbReference>
<feature type="compositionally biased region" description="Basic residues" evidence="7">
    <location>
        <begin position="53"/>
        <end position="70"/>
    </location>
</feature>
<feature type="domain" description="U3 small nucleolar RNA-associated protein 13 C-terminal" evidence="8">
    <location>
        <begin position="1359"/>
        <end position="1492"/>
    </location>
</feature>
<feature type="repeat" description="WD" evidence="5">
    <location>
        <begin position="966"/>
        <end position="1007"/>
    </location>
</feature>
<proteinExistence type="predicted"/>
<dbReference type="InterPro" id="IPR020472">
    <property type="entry name" value="WD40_PAC1"/>
</dbReference>
<feature type="coiled-coil region" evidence="6">
    <location>
        <begin position="494"/>
        <end position="521"/>
    </location>
</feature>
<evidence type="ECO:0000256" key="2">
    <source>
        <dbReference type="ARBA" id="ARBA00022574"/>
    </source>
</evidence>
<sequence length="1562" mass="174845">MHHSKGKSDESVEPSKKRQRVSSTVNDCPKDNSAAVTSIVSVDVGEHREDKPRKRSRLYLKRRRKQRKLNCQKVDDESPCVTSCTNGEASTGSEAEGRNLQISISGSLTDFTKQERDKHRDREKEKSKEKSKEKEKEAYKDKDRSRVKDRSSKKSHEDETEKPGEIKDHYDNRGSNESEDNADAAPSGKEQSATEVEERIKKMKEERKKKAEEASDALSWVARSRKIEEKRNAEKQRAHQMSRIFEEQDNLIQGENEDGEDGDHLSGVKVLHGLEKVAGGGAVILTLKDQSVLADGDVNNEIDMLENVEIGEQKRRNEAYEAAKKKKGIYDDKFNDDPGAEKKMLPQYDEPDTDEGIILDAKGRFTGEAEKKLEELRKRIQGQTTSTFEDLNSSAKVSSDYFSHEEMLRLKKPKKKKSLRKKDKLDISALEAEAIASGLAAEDLGSRKDGKRQALIEEKERSEYEKRSNAYQTAIAKADEASRLLRMEHVQPTKREEDELADDAEDLYKSLERARKLALTKKEEVRSGPEALAHLLASRTNETTDDNSGSGAETQENTMVFTEMNDFVWGLERGEGDEEQFLAVATNLEEVRVYDVATMSCSYVLAGHKEVVLSLDTCVSSSGNVLIVTGSKDKTVRLWNATSQSCIGVGTGHNGDILAVAFAKKSFSFFVSGSGSVCLYEQKSSDITVSSDDEESKRGFTAAAVLPSDRGLLCVTADQQFFIYSVVENVEESELVLSKRLVGYNEEISDMKFLGDEEQFLAVATNLEEVRVYDVATMSCSYVLAGHKEVILSLDTCVSSSGNVLIVTGSKDKTVRLWNATSQSCIGVGTGHNGDILAVAFAKKSFNFFVSGSGDRTLKVWSLDGVSEDSEEPINLKTRSVVAAHDKDINSVAVARNDSLVCTGSEDRTASIWRLPDLVHVVTLKGHKRRIFSVEFSPVDQCVMTASGDKTVKIWAISDGSCLKTFEGHTSSVLRASFITDGTQFVSSGADGLLKLWNVNTSECIATYDQHEDKVWALAVGKKTEMVATGGGDAVINLWHDSTASDKEDEFRKEEETILRGQELENAVLDAEYTKAIRLAFELRRPHKVYELFAGLCKKRESDDQIVKALQGLEKEEFRLLFEYLREWNTKPNRCHIAQFVLYQTFNILPPTEIVQVWSLDGVSEDSEEPINLKTRSVVAAHDKDINSVAVARNDSLVCTGSEDRTASIWRLPDLVHVVTLKGHKRRIFSVEFSPVDQCVMTASGDKTVKIWAISDGSCLKTFEGHTSSVLRASFITDGTQFVSCGADGLLKLWNVNTSECIATYDQHEDKVWALAVGKKTEMVATGGGDAVINLWHDSTASDKEDEFRKEEETILRGQELENAVLDAEYTKAIRLAFELRRPHKVYELFAGLCKKRESDDQIVKALQGLEKEEFRLLFEYLREWNTKPNRCHIAQFVLYQTFNILPPTEIVQVKGIGELLEGLIPYSQRHFNRMDRFVRSSFLLDYTLGEMSVIDPETETEYRKDKKMEEVKVIASVSAMEQDSEGIDQKTPSRKRKSQKSKDKSNKKRLVAEAQGNVITV</sequence>
<dbReference type="InterPro" id="IPR036322">
    <property type="entry name" value="WD40_repeat_dom_sf"/>
</dbReference>
<dbReference type="GO" id="GO:0000480">
    <property type="term" value="P:endonucleolytic cleavage in 5'-ETS of tricistronic rRNA transcript (SSU-rRNA, 5.8S rRNA, LSU-rRNA)"/>
    <property type="evidence" value="ECO:0007669"/>
    <property type="project" value="TreeGrafter"/>
</dbReference>
<dbReference type="EMBL" id="QGKY02001015">
    <property type="protein sequence ID" value="KAF2571051.1"/>
    <property type="molecule type" value="Genomic_DNA"/>
</dbReference>
<dbReference type="FunFam" id="2.130.10.10:FF:001129">
    <property type="entry name" value="Transducin beta-like protein 3"/>
    <property type="match status" value="2"/>
</dbReference>
<dbReference type="InterPro" id="IPR013934">
    <property type="entry name" value="Utp13_C"/>
</dbReference>
<dbReference type="Pfam" id="PF00400">
    <property type="entry name" value="WD40"/>
    <property type="match status" value="11"/>
</dbReference>
<feature type="repeat" description="WD" evidence="5">
    <location>
        <begin position="784"/>
        <end position="828"/>
    </location>
</feature>
<dbReference type="InterPro" id="IPR015943">
    <property type="entry name" value="WD40/YVTN_repeat-like_dom_sf"/>
</dbReference>
<dbReference type="Pfam" id="PF08625">
    <property type="entry name" value="Utp13"/>
    <property type="match status" value="2"/>
</dbReference>
<feature type="repeat" description="WD" evidence="5">
    <location>
        <begin position="605"/>
        <end position="649"/>
    </location>
</feature>
<feature type="repeat" description="WD" evidence="5">
    <location>
        <begin position="882"/>
        <end position="915"/>
    </location>
</feature>
<feature type="region of interest" description="Disordered" evidence="7">
    <location>
        <begin position="245"/>
        <end position="264"/>
    </location>
</feature>
<evidence type="ECO:0000313" key="9">
    <source>
        <dbReference type="EMBL" id="KAF2571051.1"/>
    </source>
</evidence>
<dbReference type="Pfam" id="PF03343">
    <property type="entry name" value="SART-1"/>
    <property type="match status" value="1"/>
</dbReference>
<evidence type="ECO:0000259" key="8">
    <source>
        <dbReference type="Pfam" id="PF08625"/>
    </source>
</evidence>
<feature type="region of interest" description="Disordered" evidence="7">
    <location>
        <begin position="1"/>
        <end position="221"/>
    </location>
</feature>
<dbReference type="PROSITE" id="PS50082">
    <property type="entry name" value="WD_REPEATS_2"/>
    <property type="match status" value="11"/>
</dbReference>
<dbReference type="PROSITE" id="PS00678">
    <property type="entry name" value="WD_REPEATS_1"/>
    <property type="match status" value="1"/>
</dbReference>
<feature type="region of interest" description="Disordered" evidence="7">
    <location>
        <begin position="1518"/>
        <end position="1562"/>
    </location>
</feature>
<evidence type="ECO:0000256" key="1">
    <source>
        <dbReference type="ARBA" id="ARBA00004604"/>
    </source>
</evidence>
<feature type="repeat" description="WD" evidence="5">
    <location>
        <begin position="1008"/>
        <end position="1039"/>
    </location>
</feature>
<dbReference type="InterPro" id="IPR019775">
    <property type="entry name" value="WD40_repeat_CS"/>
</dbReference>
<feature type="compositionally biased region" description="Basic and acidic residues" evidence="7">
    <location>
        <begin position="196"/>
        <end position="213"/>
    </location>
</feature>
<feature type="compositionally biased region" description="Basic and acidic residues" evidence="7">
    <location>
        <begin position="1"/>
        <end position="16"/>
    </location>
</feature>
<comment type="subcellular location">
    <subcellularLocation>
        <location evidence="1">Nucleus</location>
        <location evidence="1">Nucleolus</location>
    </subcellularLocation>
</comment>
<feature type="compositionally biased region" description="Polar residues" evidence="7">
    <location>
        <begin position="100"/>
        <end position="111"/>
    </location>
</feature>
<feature type="repeat" description="WD" evidence="5">
    <location>
        <begin position="1179"/>
        <end position="1212"/>
    </location>
</feature>
<dbReference type="CDD" id="cd00200">
    <property type="entry name" value="WD40"/>
    <property type="match status" value="2"/>
</dbReference>
<keyword evidence="4" id="KW-0539">Nucleus</keyword>
<dbReference type="PANTHER" id="PTHR19854">
    <property type="entry name" value="TRANSDUCIN BETA-LIKE 3"/>
    <property type="match status" value="1"/>
</dbReference>
<dbReference type="GO" id="GO:0034511">
    <property type="term" value="F:U3 snoRNA binding"/>
    <property type="evidence" value="ECO:0007669"/>
    <property type="project" value="TreeGrafter"/>
</dbReference>
<organism evidence="9">
    <name type="scientific">Brassica cretica</name>
    <name type="common">Mustard</name>
    <dbReference type="NCBI Taxonomy" id="69181"/>
    <lineage>
        <taxon>Eukaryota</taxon>
        <taxon>Viridiplantae</taxon>
        <taxon>Streptophyta</taxon>
        <taxon>Embryophyta</taxon>
        <taxon>Tracheophyta</taxon>
        <taxon>Spermatophyta</taxon>
        <taxon>Magnoliopsida</taxon>
        <taxon>eudicotyledons</taxon>
        <taxon>Gunneridae</taxon>
        <taxon>Pentapetalae</taxon>
        <taxon>rosids</taxon>
        <taxon>malvids</taxon>
        <taxon>Brassicales</taxon>
        <taxon>Brassicaceae</taxon>
        <taxon>Brassiceae</taxon>
        <taxon>Brassica</taxon>
    </lineage>
</organism>
<name>A0A8S9IMH0_BRACR</name>
<reference evidence="9" key="1">
    <citation type="submission" date="2019-12" db="EMBL/GenBank/DDBJ databases">
        <title>Genome sequencing and annotation of Brassica cretica.</title>
        <authorList>
            <person name="Studholme D.J."/>
            <person name="Sarris P.F."/>
        </authorList>
    </citation>
    <scope>NUCLEOTIDE SEQUENCE</scope>
    <source>
        <strain evidence="9">PFS-102/07</strain>
        <tissue evidence="9">Leaf</tissue>
    </source>
</reference>
<feature type="compositionally biased region" description="Polar residues" evidence="7">
    <location>
        <begin position="80"/>
        <end position="93"/>
    </location>
</feature>
<evidence type="ECO:0000256" key="4">
    <source>
        <dbReference type="ARBA" id="ARBA00023242"/>
    </source>
</evidence>
<protein>
    <recommendedName>
        <fullName evidence="8">U3 small nucleolar RNA-associated protein 13 C-terminal domain-containing protein</fullName>
    </recommendedName>
</protein>
<evidence type="ECO:0000256" key="6">
    <source>
        <dbReference type="SAM" id="Coils"/>
    </source>
</evidence>
<dbReference type="GO" id="GO:0000472">
    <property type="term" value="P:endonucleolytic cleavage to generate mature 5'-end of SSU-rRNA from (SSU-rRNA, 5.8S rRNA, LSU-rRNA)"/>
    <property type="evidence" value="ECO:0007669"/>
    <property type="project" value="TreeGrafter"/>
</dbReference>
<feature type="domain" description="U3 small nucleolar RNA-associated protein 13 C-terminal" evidence="8">
    <location>
        <begin position="1062"/>
        <end position="1162"/>
    </location>
</feature>
<dbReference type="PANTHER" id="PTHR19854:SF15">
    <property type="entry name" value="TRANSDUCIN BETA-LIKE PROTEIN 3"/>
    <property type="match status" value="1"/>
</dbReference>
<dbReference type="SMART" id="SM00320">
    <property type="entry name" value="WD40"/>
    <property type="match status" value="13"/>
</dbReference>
<dbReference type="GO" id="GO:0030686">
    <property type="term" value="C:90S preribosome"/>
    <property type="evidence" value="ECO:0007669"/>
    <property type="project" value="TreeGrafter"/>
</dbReference>
<dbReference type="Gene3D" id="2.130.10.10">
    <property type="entry name" value="YVTN repeat-like/Quinoprotein amine dehydrogenase"/>
    <property type="match status" value="4"/>
</dbReference>
<feature type="repeat" description="WD" evidence="5">
    <location>
        <begin position="1263"/>
        <end position="1304"/>
    </location>
</feature>
<evidence type="ECO:0000256" key="7">
    <source>
        <dbReference type="SAM" id="MobiDB-lite"/>
    </source>
</evidence>
<dbReference type="PROSITE" id="PS50294">
    <property type="entry name" value="WD_REPEATS_REGION"/>
    <property type="match status" value="11"/>
</dbReference>
<feature type="compositionally biased region" description="Basic and acidic residues" evidence="7">
    <location>
        <begin position="112"/>
        <end position="176"/>
    </location>
</feature>
<keyword evidence="2 5" id="KW-0853">WD repeat</keyword>
<keyword evidence="3" id="KW-0677">Repeat</keyword>
<evidence type="ECO:0000256" key="3">
    <source>
        <dbReference type="ARBA" id="ARBA00022737"/>
    </source>
</evidence>
<feature type="repeat" description="WD" evidence="5">
    <location>
        <begin position="1305"/>
        <end position="1336"/>
    </location>
</feature>
<comment type="caution">
    <text evidence="9">The sequence shown here is derived from an EMBL/GenBank/DDBJ whole genome shotgun (WGS) entry which is preliminary data.</text>
</comment>
<dbReference type="SUPFAM" id="SSF50978">
    <property type="entry name" value="WD40 repeat-like"/>
    <property type="match status" value="3"/>
</dbReference>
<dbReference type="GO" id="GO:0000398">
    <property type="term" value="P:mRNA splicing, via spliceosome"/>
    <property type="evidence" value="ECO:0007669"/>
    <property type="project" value="InterPro"/>
</dbReference>
<gene>
    <name evidence="9" type="ORF">F2Q70_00006011</name>
</gene>
<dbReference type="PRINTS" id="PR00320">
    <property type="entry name" value="GPROTEINBRPT"/>
</dbReference>
<accession>A0A8S9IMH0</accession>
<dbReference type="InterPro" id="IPR005011">
    <property type="entry name" value="SNU66/SART1"/>
</dbReference>